<keyword evidence="2" id="KW-1185">Reference proteome</keyword>
<name>A0A918HU82_9ACTN</name>
<dbReference type="EMBL" id="BMTP01000003">
    <property type="protein sequence ID" value="GGU28545.1"/>
    <property type="molecule type" value="Genomic_DNA"/>
</dbReference>
<protein>
    <submittedName>
        <fullName evidence="1">Uncharacterized protein</fullName>
    </submittedName>
</protein>
<organism evidence="1 2">
    <name type="scientific">Streptomyces lavendofoliae</name>
    <dbReference type="NCBI Taxonomy" id="67314"/>
    <lineage>
        <taxon>Bacteria</taxon>
        <taxon>Bacillati</taxon>
        <taxon>Actinomycetota</taxon>
        <taxon>Actinomycetes</taxon>
        <taxon>Kitasatosporales</taxon>
        <taxon>Streptomycetaceae</taxon>
        <taxon>Streptomyces</taxon>
    </lineage>
</organism>
<reference evidence="1" key="2">
    <citation type="submission" date="2020-09" db="EMBL/GenBank/DDBJ databases">
        <authorList>
            <person name="Sun Q."/>
            <person name="Ohkuma M."/>
        </authorList>
    </citation>
    <scope>NUCLEOTIDE SEQUENCE</scope>
    <source>
        <strain evidence="1">JCM 4391</strain>
    </source>
</reference>
<dbReference type="AlphaFoldDB" id="A0A918HU82"/>
<evidence type="ECO:0000313" key="2">
    <source>
        <dbReference type="Proteomes" id="UP000636661"/>
    </source>
</evidence>
<reference evidence="1" key="1">
    <citation type="journal article" date="2014" name="Int. J. Syst. Evol. Microbiol.">
        <title>Complete genome sequence of Corynebacterium casei LMG S-19264T (=DSM 44701T), isolated from a smear-ripened cheese.</title>
        <authorList>
            <consortium name="US DOE Joint Genome Institute (JGI-PGF)"/>
            <person name="Walter F."/>
            <person name="Albersmeier A."/>
            <person name="Kalinowski J."/>
            <person name="Ruckert C."/>
        </authorList>
    </citation>
    <scope>NUCLEOTIDE SEQUENCE</scope>
    <source>
        <strain evidence="1">JCM 4391</strain>
    </source>
</reference>
<proteinExistence type="predicted"/>
<gene>
    <name evidence="1" type="ORF">GCM10010274_14110</name>
</gene>
<evidence type="ECO:0000313" key="1">
    <source>
        <dbReference type="EMBL" id="GGU28545.1"/>
    </source>
</evidence>
<dbReference type="Proteomes" id="UP000636661">
    <property type="component" value="Unassembled WGS sequence"/>
</dbReference>
<sequence length="112" mass="12437">MDFTIIAHAVEVDHGIKRLSMRFIKKCAAPDRVRLSGELCERISTALDALGLMTLPRQLPTSETEHVFVIKKDSPLGEAVTIASSVAMMEKMGTPVVPALFERFPQSRRQLT</sequence>
<accession>A0A918HU82</accession>
<comment type="caution">
    <text evidence="1">The sequence shown here is derived from an EMBL/GenBank/DDBJ whole genome shotgun (WGS) entry which is preliminary data.</text>
</comment>
<dbReference type="RefSeq" id="WP_189549848.1">
    <property type="nucleotide sequence ID" value="NZ_BMTP01000003.1"/>
</dbReference>